<evidence type="ECO:0000259" key="2">
    <source>
        <dbReference type="Pfam" id="PF00296"/>
    </source>
</evidence>
<evidence type="ECO:0000313" key="3">
    <source>
        <dbReference type="EMBL" id="WUM18892.1"/>
    </source>
</evidence>
<dbReference type="InterPro" id="IPR036661">
    <property type="entry name" value="Luciferase-like_sf"/>
</dbReference>
<dbReference type="RefSeq" id="WP_328856467.1">
    <property type="nucleotide sequence ID" value="NZ_CP108021.1"/>
</dbReference>
<dbReference type="GO" id="GO:0016705">
    <property type="term" value="F:oxidoreductase activity, acting on paired donors, with incorporation or reduction of molecular oxygen"/>
    <property type="evidence" value="ECO:0007669"/>
    <property type="project" value="InterPro"/>
</dbReference>
<dbReference type="Pfam" id="PF00296">
    <property type="entry name" value="Bac_luciferase"/>
    <property type="match status" value="1"/>
</dbReference>
<organism evidence="3 4">
    <name type="scientific">Williamsia herbipolensis</name>
    <dbReference type="NCBI Taxonomy" id="1603258"/>
    <lineage>
        <taxon>Bacteria</taxon>
        <taxon>Bacillati</taxon>
        <taxon>Actinomycetota</taxon>
        <taxon>Actinomycetes</taxon>
        <taxon>Mycobacteriales</taxon>
        <taxon>Nocardiaceae</taxon>
        <taxon>Williamsia</taxon>
    </lineage>
</organism>
<name>A0AAU4JYR1_9NOCA</name>
<evidence type="ECO:0000313" key="4">
    <source>
        <dbReference type="Proteomes" id="UP001432128"/>
    </source>
</evidence>
<dbReference type="InterPro" id="IPR050766">
    <property type="entry name" value="Bact_Lucif_Oxidored"/>
</dbReference>
<proteinExistence type="predicted"/>
<dbReference type="GO" id="GO:0005829">
    <property type="term" value="C:cytosol"/>
    <property type="evidence" value="ECO:0007669"/>
    <property type="project" value="TreeGrafter"/>
</dbReference>
<dbReference type="SUPFAM" id="SSF51679">
    <property type="entry name" value="Bacterial luciferase-like"/>
    <property type="match status" value="1"/>
</dbReference>
<dbReference type="PANTHER" id="PTHR30137">
    <property type="entry name" value="LUCIFERASE-LIKE MONOOXYGENASE"/>
    <property type="match status" value="1"/>
</dbReference>
<keyword evidence="4" id="KW-1185">Reference proteome</keyword>
<dbReference type="PANTHER" id="PTHR30137:SF15">
    <property type="entry name" value="BLL6902 PROTEIN"/>
    <property type="match status" value="1"/>
</dbReference>
<dbReference type="Gene3D" id="3.20.20.30">
    <property type="entry name" value="Luciferase-like domain"/>
    <property type="match status" value="1"/>
</dbReference>
<gene>
    <name evidence="3" type="ORF">OG579_14295</name>
</gene>
<dbReference type="InterPro" id="IPR011251">
    <property type="entry name" value="Luciferase-like_dom"/>
</dbReference>
<evidence type="ECO:0000256" key="1">
    <source>
        <dbReference type="SAM" id="MobiDB-lite"/>
    </source>
</evidence>
<feature type="region of interest" description="Disordered" evidence="1">
    <location>
        <begin position="170"/>
        <end position="204"/>
    </location>
</feature>
<dbReference type="KEGG" id="whr:OG579_14295"/>
<sequence length="336" mass="35850">MTTSAIDPGGYPRRYSLFLQVRMGEPTVAVYRRVIEIAVAAERLGFDTIWVAARHFGAHHAAVPSLFPVLSAIAQHTTRLRLGTGVVALPFENPVRLVEDAAVTDHLSDGRVEFGVGKGLGFGLSASTYTGFGLSGADREHLYRTHLDRIHRLTGTGTVADAVVMQPDPTPLRGRIWQSTGDSDTARRAGSVGDGLLPHANSEARRGSGVEQLIDTYLDAHADAGRGAPPRIGTTIGVLPGDARRLLTTDRQISPGYYASTPAATDPDRYLREVHVHHGSTARIVDTAHDSGATHRASDLLFSVPLALHHDHFVGCLEAIAGEIAPALTAPAVVIR</sequence>
<dbReference type="EMBL" id="CP108021">
    <property type="protein sequence ID" value="WUM18892.1"/>
    <property type="molecule type" value="Genomic_DNA"/>
</dbReference>
<protein>
    <submittedName>
        <fullName evidence="3">LLM class flavin-dependent oxidoreductase</fullName>
    </submittedName>
</protein>
<accession>A0AAU4JYR1</accession>
<dbReference type="Proteomes" id="UP001432128">
    <property type="component" value="Chromosome"/>
</dbReference>
<dbReference type="AlphaFoldDB" id="A0AAU4JYR1"/>
<feature type="domain" description="Luciferase-like" evidence="2">
    <location>
        <begin position="27"/>
        <end position="251"/>
    </location>
</feature>
<reference evidence="3 4" key="1">
    <citation type="submission" date="2022-10" db="EMBL/GenBank/DDBJ databases">
        <title>The complete genomes of actinobacterial strains from the NBC collection.</title>
        <authorList>
            <person name="Joergensen T.S."/>
            <person name="Alvarez Arevalo M."/>
            <person name="Sterndorff E.B."/>
            <person name="Faurdal D."/>
            <person name="Vuksanovic O."/>
            <person name="Mourched A.-S."/>
            <person name="Charusanti P."/>
            <person name="Shaw S."/>
            <person name="Blin K."/>
            <person name="Weber T."/>
        </authorList>
    </citation>
    <scope>NUCLEOTIDE SEQUENCE [LARGE SCALE GENOMIC DNA]</scope>
    <source>
        <strain evidence="3 4">NBC_00319</strain>
    </source>
</reference>